<dbReference type="GO" id="GO:0046872">
    <property type="term" value="F:metal ion binding"/>
    <property type="evidence" value="ECO:0007669"/>
    <property type="project" value="UniProtKB-KW"/>
</dbReference>
<dbReference type="AlphaFoldDB" id="A8N133"/>
<keyword evidence="7" id="KW-0663">Pyridoxal phosphate</keyword>
<dbReference type="EC" id="4.3.1.18" evidence="11"/>
<dbReference type="PANTHER" id="PTHR28004:SF2">
    <property type="entry name" value="D-SERINE DEHYDRATASE"/>
    <property type="match status" value="1"/>
</dbReference>
<dbReference type="InterPro" id="IPR026956">
    <property type="entry name" value="D-ser_dehydrat-like_dom"/>
</dbReference>
<gene>
    <name evidence="15" type="ORF">CC1G_11234</name>
</gene>
<comment type="cofactor">
    <cofactor evidence="2">
        <name>Zn(2+)</name>
        <dbReference type="ChEBI" id="CHEBI:29105"/>
    </cofactor>
</comment>
<dbReference type="Pfam" id="PF01168">
    <property type="entry name" value="Ala_racemase_N"/>
    <property type="match status" value="1"/>
</dbReference>
<accession>A8N133</accession>
<dbReference type="OMA" id="WPRFYGW"/>
<evidence type="ECO:0000313" key="15">
    <source>
        <dbReference type="EMBL" id="EAU93252.2"/>
    </source>
</evidence>
<evidence type="ECO:0000256" key="13">
    <source>
        <dbReference type="ARBA" id="ARBA00075219"/>
    </source>
</evidence>
<evidence type="ECO:0000256" key="9">
    <source>
        <dbReference type="ARBA" id="ARBA00051198"/>
    </source>
</evidence>
<feature type="domain" description="D-serine dehydratase-like" evidence="14">
    <location>
        <begin position="348"/>
        <end position="461"/>
    </location>
</feature>
<comment type="caution">
    <text evidence="15">The sequence shown here is derived from an EMBL/GenBank/DDBJ whole genome shotgun (WGS) entry which is preliminary data.</text>
</comment>
<dbReference type="Proteomes" id="UP000001861">
    <property type="component" value="Unassembled WGS sequence"/>
</dbReference>
<evidence type="ECO:0000256" key="4">
    <source>
        <dbReference type="ARBA" id="ARBA00022575"/>
    </source>
</evidence>
<dbReference type="KEGG" id="cci:CC1G_11234"/>
<evidence type="ECO:0000256" key="2">
    <source>
        <dbReference type="ARBA" id="ARBA00001947"/>
    </source>
</evidence>
<dbReference type="HOGENOM" id="CLU_031639_0_0_1"/>
<dbReference type="InParanoid" id="A8N133"/>
<dbReference type="InterPro" id="IPR051466">
    <property type="entry name" value="D-amino_acid_metab_enzyme"/>
</dbReference>
<dbReference type="eggNOG" id="ENOG502QRZ0">
    <property type="taxonomic scope" value="Eukaryota"/>
</dbReference>
<evidence type="ECO:0000256" key="10">
    <source>
        <dbReference type="ARBA" id="ARBA00055764"/>
    </source>
</evidence>
<dbReference type="InterPro" id="IPR029066">
    <property type="entry name" value="PLP-binding_barrel"/>
</dbReference>
<sequence>MNRNDISEELLKWTFHISTLNHHHRNRGKPKPMAQNRDHYQLFKDEETRIRAQLRERFVGKSIDDADLVRTPALIIDRGVFEANCAGMMKKAREWGAEFRAHLKTHKTTEGTRHQLQTSEGSTGAVVVSTVKEAWEVWNAGLVEDGVILYGLPVGVNKVSDLAGLWDKMQPYGGIVRLLVDHLDQVKLLENFENKRETKRRWSVFVKINGGQNRAGVPPSSEELRVLLEAILRSPATSLHGFYAHAGNSYASTSKSEATSYLSSEVQIVNEAAAFALSNFGELLKSAHRTEPFVLSVGSTPTAHASGAEAKEMLDRALHGKLELHAGNYPMLDLQQQHTTLIDYPRIAQRVRTTVISYYPGRGKGGEDEALIDAGAIAFSKDTGPSGSFGEVVGKPWKLARISQEHGVLSATTRGERLEVGSTVDIVGQHACLIAAVGAFNYIASRINLGTQAHPWFYVVDSTSSDSSKIVDIWVPWKGW</sequence>
<dbReference type="Gene3D" id="3.20.20.10">
    <property type="entry name" value="Alanine racemase"/>
    <property type="match status" value="1"/>
</dbReference>
<evidence type="ECO:0000256" key="1">
    <source>
        <dbReference type="ARBA" id="ARBA00001933"/>
    </source>
</evidence>
<dbReference type="Gene3D" id="2.40.37.20">
    <property type="entry name" value="D-serine dehydratase-like domain"/>
    <property type="match status" value="1"/>
</dbReference>
<evidence type="ECO:0000256" key="7">
    <source>
        <dbReference type="ARBA" id="ARBA00022898"/>
    </source>
</evidence>
<dbReference type="GO" id="GO:0036088">
    <property type="term" value="P:D-serine catabolic process"/>
    <property type="evidence" value="ECO:0007669"/>
    <property type="project" value="TreeGrafter"/>
</dbReference>
<dbReference type="GeneID" id="6005007"/>
<protein>
    <recommendedName>
        <fullName evidence="12">D-serine dehydratase</fullName>
        <ecNumber evidence="11">4.3.1.18</ecNumber>
    </recommendedName>
    <alternativeName>
        <fullName evidence="13">D-serine deaminase</fullName>
    </alternativeName>
</protein>
<dbReference type="PANTHER" id="PTHR28004">
    <property type="entry name" value="ZGC:162816-RELATED"/>
    <property type="match status" value="1"/>
</dbReference>
<dbReference type="OrthoDB" id="20198at2759"/>
<evidence type="ECO:0000313" key="16">
    <source>
        <dbReference type="Proteomes" id="UP000001861"/>
    </source>
</evidence>
<dbReference type="Pfam" id="PF14031">
    <property type="entry name" value="D-ser_dehydrat"/>
    <property type="match status" value="1"/>
</dbReference>
<evidence type="ECO:0000256" key="6">
    <source>
        <dbReference type="ARBA" id="ARBA00022833"/>
    </source>
</evidence>
<keyword evidence="8" id="KW-0456">Lyase</keyword>
<dbReference type="InterPro" id="IPR042208">
    <property type="entry name" value="D-ser_dehydrat-like_sf"/>
</dbReference>
<organism evidence="15 16">
    <name type="scientific">Coprinopsis cinerea (strain Okayama-7 / 130 / ATCC MYA-4618 / FGSC 9003)</name>
    <name type="common">Inky cap fungus</name>
    <name type="synonym">Hormographiella aspergillata</name>
    <dbReference type="NCBI Taxonomy" id="240176"/>
    <lineage>
        <taxon>Eukaryota</taxon>
        <taxon>Fungi</taxon>
        <taxon>Dikarya</taxon>
        <taxon>Basidiomycota</taxon>
        <taxon>Agaricomycotina</taxon>
        <taxon>Agaricomycetes</taxon>
        <taxon>Agaricomycetidae</taxon>
        <taxon>Agaricales</taxon>
        <taxon>Agaricineae</taxon>
        <taxon>Psathyrellaceae</taxon>
        <taxon>Coprinopsis</taxon>
    </lineage>
</organism>
<evidence type="ECO:0000259" key="14">
    <source>
        <dbReference type="SMART" id="SM01119"/>
    </source>
</evidence>
<comment type="function">
    <text evidence="10">Catalyzes the conversion of D-serine to pyruvate and ammonia. May play a role in D-serine detoxification.</text>
</comment>
<comment type="similarity">
    <text evidence="3">Belongs to the DSD1 family.</text>
</comment>
<dbReference type="FunCoup" id="A8N133">
    <property type="interactions" value="28"/>
</dbReference>
<dbReference type="GO" id="GO:0009636">
    <property type="term" value="P:response to toxic substance"/>
    <property type="evidence" value="ECO:0007669"/>
    <property type="project" value="UniProtKB-KW"/>
</dbReference>
<evidence type="ECO:0000256" key="8">
    <source>
        <dbReference type="ARBA" id="ARBA00023239"/>
    </source>
</evidence>
<evidence type="ECO:0000256" key="5">
    <source>
        <dbReference type="ARBA" id="ARBA00022723"/>
    </source>
</evidence>
<keyword evidence="16" id="KW-1185">Reference proteome</keyword>
<name>A8N133_COPC7</name>
<keyword evidence="6" id="KW-0862">Zinc</keyword>
<evidence type="ECO:0000256" key="3">
    <source>
        <dbReference type="ARBA" id="ARBA00005323"/>
    </source>
</evidence>
<comment type="catalytic activity">
    <reaction evidence="9">
        <text>D-serine = pyruvate + NH4(+)</text>
        <dbReference type="Rhea" id="RHEA:13977"/>
        <dbReference type="ChEBI" id="CHEBI:15361"/>
        <dbReference type="ChEBI" id="CHEBI:28938"/>
        <dbReference type="ChEBI" id="CHEBI:35247"/>
        <dbReference type="EC" id="4.3.1.18"/>
    </reaction>
    <physiologicalReaction direction="left-to-right" evidence="9">
        <dbReference type="Rhea" id="RHEA:13978"/>
    </physiologicalReaction>
</comment>
<dbReference type="FunFam" id="3.20.20.10:FF:000016">
    <property type="entry name" value="D-serine dehydratase"/>
    <property type="match status" value="1"/>
</dbReference>
<dbReference type="GO" id="GO:0008721">
    <property type="term" value="F:D-serine ammonia-lyase activity"/>
    <property type="evidence" value="ECO:0007669"/>
    <property type="project" value="UniProtKB-EC"/>
</dbReference>
<evidence type="ECO:0000256" key="11">
    <source>
        <dbReference type="ARBA" id="ARBA00066349"/>
    </source>
</evidence>
<reference evidence="15 16" key="1">
    <citation type="journal article" date="2010" name="Proc. Natl. Acad. Sci. U.S.A.">
        <title>Insights into evolution of multicellular fungi from the assembled chromosomes of the mushroom Coprinopsis cinerea (Coprinus cinereus).</title>
        <authorList>
            <person name="Stajich J.E."/>
            <person name="Wilke S.K."/>
            <person name="Ahren D."/>
            <person name="Au C.H."/>
            <person name="Birren B.W."/>
            <person name="Borodovsky M."/>
            <person name="Burns C."/>
            <person name="Canback B."/>
            <person name="Casselton L.A."/>
            <person name="Cheng C.K."/>
            <person name="Deng J."/>
            <person name="Dietrich F.S."/>
            <person name="Fargo D.C."/>
            <person name="Farman M.L."/>
            <person name="Gathman A.C."/>
            <person name="Goldberg J."/>
            <person name="Guigo R."/>
            <person name="Hoegger P.J."/>
            <person name="Hooker J.B."/>
            <person name="Huggins A."/>
            <person name="James T.Y."/>
            <person name="Kamada T."/>
            <person name="Kilaru S."/>
            <person name="Kodira C."/>
            <person name="Kues U."/>
            <person name="Kupfer D."/>
            <person name="Kwan H.S."/>
            <person name="Lomsadze A."/>
            <person name="Li W."/>
            <person name="Lilly W.W."/>
            <person name="Ma L.J."/>
            <person name="Mackey A.J."/>
            <person name="Manning G."/>
            <person name="Martin F."/>
            <person name="Muraguchi H."/>
            <person name="Natvig D.O."/>
            <person name="Palmerini H."/>
            <person name="Ramesh M.A."/>
            <person name="Rehmeyer C.J."/>
            <person name="Roe B.A."/>
            <person name="Shenoy N."/>
            <person name="Stanke M."/>
            <person name="Ter-Hovhannisyan V."/>
            <person name="Tunlid A."/>
            <person name="Velagapudi R."/>
            <person name="Vision T.J."/>
            <person name="Zeng Q."/>
            <person name="Zolan M.E."/>
            <person name="Pukkila P.J."/>
        </authorList>
    </citation>
    <scope>NUCLEOTIDE SEQUENCE [LARGE SCALE GENOMIC DNA]</scope>
    <source>
        <strain evidence="16">Okayama-7 / 130 / ATCC MYA-4618 / FGSC 9003</strain>
    </source>
</reference>
<proteinExistence type="inferred from homology"/>
<evidence type="ECO:0000256" key="12">
    <source>
        <dbReference type="ARBA" id="ARBA00069616"/>
    </source>
</evidence>
<dbReference type="RefSeq" id="XP_001828582.2">
    <property type="nucleotide sequence ID" value="XM_001828530.2"/>
</dbReference>
<dbReference type="STRING" id="240176.A8N133"/>
<dbReference type="EMBL" id="AACS02000001">
    <property type="protein sequence ID" value="EAU93252.2"/>
    <property type="molecule type" value="Genomic_DNA"/>
</dbReference>
<dbReference type="SMART" id="SM01119">
    <property type="entry name" value="D-ser_dehydrat"/>
    <property type="match status" value="1"/>
</dbReference>
<comment type="cofactor">
    <cofactor evidence="1">
        <name>pyridoxal 5'-phosphate</name>
        <dbReference type="ChEBI" id="CHEBI:597326"/>
    </cofactor>
</comment>
<dbReference type="InterPro" id="IPR001608">
    <property type="entry name" value="Ala_racemase_N"/>
</dbReference>
<dbReference type="VEuPathDB" id="FungiDB:CC1G_11234"/>
<keyword evidence="5" id="KW-0479">Metal-binding</keyword>
<dbReference type="SUPFAM" id="SSF51419">
    <property type="entry name" value="PLP-binding barrel"/>
    <property type="match status" value="1"/>
</dbReference>
<keyword evidence="4" id="KW-0216">Detoxification</keyword>